<organism evidence="3 4">
    <name type="scientific">Alkalihalobacillus trypoxylicola</name>
    <dbReference type="NCBI Taxonomy" id="519424"/>
    <lineage>
        <taxon>Bacteria</taxon>
        <taxon>Bacillati</taxon>
        <taxon>Bacillota</taxon>
        <taxon>Bacilli</taxon>
        <taxon>Bacillales</taxon>
        <taxon>Bacillaceae</taxon>
        <taxon>Alkalihalobacillus</taxon>
    </lineage>
</organism>
<dbReference type="InterPro" id="IPR014284">
    <property type="entry name" value="RNA_pol_sigma-70_dom"/>
</dbReference>
<dbReference type="GO" id="GO:0006352">
    <property type="term" value="P:DNA-templated transcription initiation"/>
    <property type="evidence" value="ECO:0007669"/>
    <property type="project" value="InterPro"/>
</dbReference>
<dbReference type="NCBIfam" id="NF005385">
    <property type="entry name" value="PRK06930.1"/>
    <property type="match status" value="1"/>
</dbReference>
<dbReference type="CDD" id="cd06171">
    <property type="entry name" value="Sigma70_r4"/>
    <property type="match status" value="1"/>
</dbReference>
<dbReference type="InterPro" id="IPR013324">
    <property type="entry name" value="RNA_pol_sigma_r3/r4-like"/>
</dbReference>
<keyword evidence="4" id="KW-1185">Reference proteome</keyword>
<protein>
    <recommendedName>
        <fullName evidence="2">RNA polymerase sigma factor 70 region 4 type 2 domain-containing protein</fullName>
    </recommendedName>
</protein>
<evidence type="ECO:0000256" key="1">
    <source>
        <dbReference type="SAM" id="Coils"/>
    </source>
</evidence>
<keyword evidence="1" id="KW-0175">Coiled coil</keyword>
<evidence type="ECO:0000313" key="4">
    <source>
        <dbReference type="Proteomes" id="UP000075806"/>
    </source>
</evidence>
<proteinExistence type="predicted"/>
<dbReference type="STRING" id="519424.AZF04_19880"/>
<feature type="domain" description="RNA polymerase sigma factor 70 region 4 type 2" evidence="2">
    <location>
        <begin position="101"/>
        <end position="150"/>
    </location>
</feature>
<dbReference type="EMBL" id="LTAO01000020">
    <property type="protein sequence ID" value="KYG30426.1"/>
    <property type="molecule type" value="Genomic_DNA"/>
</dbReference>
<reference evidence="3" key="1">
    <citation type="submission" date="2016-02" db="EMBL/GenBank/DDBJ databases">
        <title>Genome sequence of Bacillus trypoxylicola KCTC 13244(T).</title>
        <authorList>
            <person name="Jeong H."/>
            <person name="Park S.-H."/>
            <person name="Choi S.-K."/>
        </authorList>
    </citation>
    <scope>NUCLEOTIDE SEQUENCE [LARGE SCALE GENOMIC DNA]</scope>
    <source>
        <strain evidence="3">KCTC 13244</strain>
    </source>
</reference>
<dbReference type="Pfam" id="PF08281">
    <property type="entry name" value="Sigma70_r4_2"/>
    <property type="match status" value="1"/>
</dbReference>
<name>A0A162DNW4_9BACI</name>
<dbReference type="InterPro" id="IPR036388">
    <property type="entry name" value="WH-like_DNA-bd_sf"/>
</dbReference>
<sequence>MRKLLMEYKGHYRRLEQYKNRALEHEQKIVSGMLSDLRYSIDWMSCGREPGARRGIERRAVYQRELLMEPAMLQVVSDHGRLNERENSLEEEEWEALESKINEIMSKLTEREKDIYLMSRVNLLSYQQIANLLSVSKSTIQKTLERAEMKIKNQKERV</sequence>
<comment type="caution">
    <text evidence="3">The sequence shown here is derived from an EMBL/GenBank/DDBJ whole genome shotgun (WGS) entry which is preliminary data.</text>
</comment>
<dbReference type="GO" id="GO:0003677">
    <property type="term" value="F:DNA binding"/>
    <property type="evidence" value="ECO:0007669"/>
    <property type="project" value="InterPro"/>
</dbReference>
<dbReference type="OrthoDB" id="2083683at2"/>
<accession>A0A162DNW4</accession>
<dbReference type="RefSeq" id="WP_061949000.1">
    <property type="nucleotide sequence ID" value="NZ_LTAO01000020.1"/>
</dbReference>
<evidence type="ECO:0000313" key="3">
    <source>
        <dbReference type="EMBL" id="KYG30426.1"/>
    </source>
</evidence>
<dbReference type="InterPro" id="IPR013249">
    <property type="entry name" value="RNA_pol_sigma70_r4_t2"/>
</dbReference>
<dbReference type="GO" id="GO:0016987">
    <property type="term" value="F:sigma factor activity"/>
    <property type="evidence" value="ECO:0007669"/>
    <property type="project" value="InterPro"/>
</dbReference>
<feature type="coiled-coil region" evidence="1">
    <location>
        <begin position="1"/>
        <end position="28"/>
    </location>
</feature>
<dbReference type="Proteomes" id="UP000075806">
    <property type="component" value="Unassembled WGS sequence"/>
</dbReference>
<dbReference type="Gene3D" id="1.10.10.10">
    <property type="entry name" value="Winged helix-like DNA-binding domain superfamily/Winged helix DNA-binding domain"/>
    <property type="match status" value="1"/>
</dbReference>
<evidence type="ECO:0000259" key="2">
    <source>
        <dbReference type="Pfam" id="PF08281"/>
    </source>
</evidence>
<dbReference type="AlphaFoldDB" id="A0A162DNW4"/>
<dbReference type="NCBIfam" id="TIGR02937">
    <property type="entry name" value="sigma70-ECF"/>
    <property type="match status" value="1"/>
</dbReference>
<gene>
    <name evidence="3" type="ORF">AZF04_19880</name>
</gene>
<dbReference type="SUPFAM" id="SSF88659">
    <property type="entry name" value="Sigma3 and sigma4 domains of RNA polymerase sigma factors"/>
    <property type="match status" value="1"/>
</dbReference>